<comment type="caution">
    <text evidence="2">The sequence shown here is derived from an EMBL/GenBank/DDBJ whole genome shotgun (WGS) entry which is preliminary data.</text>
</comment>
<keyword evidence="1" id="KW-0812">Transmembrane</keyword>
<feature type="transmembrane region" description="Helical" evidence="1">
    <location>
        <begin position="23"/>
        <end position="51"/>
    </location>
</feature>
<organism evidence="2 3">
    <name type="scientific">Candidatus Schekmanbacteria bacterium RBG_13_48_7</name>
    <dbReference type="NCBI Taxonomy" id="1817878"/>
    <lineage>
        <taxon>Bacteria</taxon>
        <taxon>Candidatus Schekmaniibacteriota</taxon>
    </lineage>
</organism>
<proteinExistence type="predicted"/>
<dbReference type="Proteomes" id="UP000179266">
    <property type="component" value="Unassembled WGS sequence"/>
</dbReference>
<dbReference type="AlphaFoldDB" id="A0A1F7RWH3"/>
<evidence type="ECO:0000313" key="3">
    <source>
        <dbReference type="Proteomes" id="UP000179266"/>
    </source>
</evidence>
<protein>
    <submittedName>
        <fullName evidence="2">Uncharacterized protein</fullName>
    </submittedName>
</protein>
<sequence length="106" mass="12417">MYFFTPNTSETENYYIQKKYSKYFMFFSGGYEFVFNFVGSTMGWSCFYILIKRIDNTLLNMNNLSSSDFLLFIFFLLSLTGHLPQTILGIIDSFKNIIEITSKKIG</sequence>
<keyword evidence="1" id="KW-1133">Transmembrane helix</keyword>
<name>A0A1F7RWH3_9BACT</name>
<keyword evidence="1" id="KW-0472">Membrane</keyword>
<evidence type="ECO:0000256" key="1">
    <source>
        <dbReference type="SAM" id="Phobius"/>
    </source>
</evidence>
<feature type="transmembrane region" description="Helical" evidence="1">
    <location>
        <begin position="71"/>
        <end position="94"/>
    </location>
</feature>
<evidence type="ECO:0000313" key="2">
    <source>
        <dbReference type="EMBL" id="OGL45915.1"/>
    </source>
</evidence>
<gene>
    <name evidence="2" type="ORF">A2161_02065</name>
</gene>
<dbReference type="EMBL" id="MGDD01000156">
    <property type="protein sequence ID" value="OGL45915.1"/>
    <property type="molecule type" value="Genomic_DNA"/>
</dbReference>
<accession>A0A1F7RWH3</accession>
<reference evidence="2 3" key="1">
    <citation type="journal article" date="2016" name="Nat. Commun.">
        <title>Thousands of microbial genomes shed light on interconnected biogeochemical processes in an aquifer system.</title>
        <authorList>
            <person name="Anantharaman K."/>
            <person name="Brown C.T."/>
            <person name="Hug L.A."/>
            <person name="Sharon I."/>
            <person name="Castelle C.J."/>
            <person name="Probst A.J."/>
            <person name="Thomas B.C."/>
            <person name="Singh A."/>
            <person name="Wilkins M.J."/>
            <person name="Karaoz U."/>
            <person name="Brodie E.L."/>
            <person name="Williams K.H."/>
            <person name="Hubbard S.S."/>
            <person name="Banfield J.F."/>
        </authorList>
    </citation>
    <scope>NUCLEOTIDE SEQUENCE [LARGE SCALE GENOMIC DNA]</scope>
</reference>